<organism evidence="7 8">
    <name type="scientific">Carnegiea gigantea</name>
    <dbReference type="NCBI Taxonomy" id="171969"/>
    <lineage>
        <taxon>Eukaryota</taxon>
        <taxon>Viridiplantae</taxon>
        <taxon>Streptophyta</taxon>
        <taxon>Embryophyta</taxon>
        <taxon>Tracheophyta</taxon>
        <taxon>Spermatophyta</taxon>
        <taxon>Magnoliopsida</taxon>
        <taxon>eudicotyledons</taxon>
        <taxon>Gunneridae</taxon>
        <taxon>Pentapetalae</taxon>
        <taxon>Caryophyllales</taxon>
        <taxon>Cactineae</taxon>
        <taxon>Cactaceae</taxon>
        <taxon>Cactoideae</taxon>
        <taxon>Echinocereeae</taxon>
        <taxon>Carnegiea</taxon>
    </lineage>
</organism>
<dbReference type="EMBL" id="JAKOGI010000188">
    <property type="protein sequence ID" value="KAJ8440514.1"/>
    <property type="molecule type" value="Genomic_DNA"/>
</dbReference>
<evidence type="ECO:0000259" key="6">
    <source>
        <dbReference type="Pfam" id="PF07993"/>
    </source>
</evidence>
<gene>
    <name evidence="7" type="ORF">Cgig2_022955</name>
</gene>
<protein>
    <recommendedName>
        <fullName evidence="4">Fatty acyl-CoA reductase</fullName>
        <ecNumber evidence="4">1.2.1.84</ecNumber>
    </recommendedName>
</protein>
<dbReference type="CDD" id="cd09071">
    <property type="entry name" value="FAR_C"/>
    <property type="match status" value="1"/>
</dbReference>
<comment type="catalytic activity">
    <reaction evidence="4">
        <text>a long-chain fatty acyl-CoA + 2 NADPH + 2 H(+) = a long-chain primary fatty alcohol + 2 NADP(+) + CoA</text>
        <dbReference type="Rhea" id="RHEA:52716"/>
        <dbReference type="ChEBI" id="CHEBI:15378"/>
        <dbReference type="ChEBI" id="CHEBI:57287"/>
        <dbReference type="ChEBI" id="CHEBI:57783"/>
        <dbReference type="ChEBI" id="CHEBI:58349"/>
        <dbReference type="ChEBI" id="CHEBI:77396"/>
        <dbReference type="ChEBI" id="CHEBI:83139"/>
        <dbReference type="EC" id="1.2.1.84"/>
    </reaction>
</comment>
<dbReference type="CDD" id="cd05236">
    <property type="entry name" value="FAR-N_SDR_e"/>
    <property type="match status" value="1"/>
</dbReference>
<dbReference type="PANTHER" id="PTHR11011:SF99">
    <property type="entry name" value="FATTY ACYL-COA REDUCTASE 3"/>
    <property type="match status" value="1"/>
</dbReference>
<dbReference type="GO" id="GO:0080019">
    <property type="term" value="F:alcohol-forming very long-chain fatty acyl-CoA reductase activity"/>
    <property type="evidence" value="ECO:0007669"/>
    <property type="project" value="InterPro"/>
</dbReference>
<dbReference type="AlphaFoldDB" id="A0A9Q1KCR4"/>
<proteinExistence type="inferred from homology"/>
<evidence type="ECO:0000256" key="1">
    <source>
        <dbReference type="ARBA" id="ARBA00005928"/>
    </source>
</evidence>
<dbReference type="Gene3D" id="3.40.50.720">
    <property type="entry name" value="NAD(P)-binding Rossmann-like Domain"/>
    <property type="match status" value="1"/>
</dbReference>
<dbReference type="GO" id="GO:0035336">
    <property type="term" value="P:long-chain fatty-acyl-CoA metabolic process"/>
    <property type="evidence" value="ECO:0007669"/>
    <property type="project" value="TreeGrafter"/>
</dbReference>
<sequence length="491" mass="55373">MELSSILKFLEHKSVLITGGAGFLAKILAEKILRTQPNVKKVYLLLRAADNKSASLRLQNEVIGKDLFKVLKQKMGANFNSFISEKVSVVPGDITYEDMGIKDASMKEELFMDIDVIVNLAATTNFDERYDHSLSLNTLGAKYVLDFAKKCTKLKILVQVSTAYVSGETPGLVKERPYHMGDTLNGKPGIDIEVEKKLAEAKLEELKAQGASEDTIKLTMKDMGIERARHWGWPNVYVFTKAMAEMMIMKEKGDLPVVIVRPTIVTSTFKEPIPGWVEGIRTIDSLAVAYGKGRLPCFLGDPESIVDVIPADMVVNAILVAAAVHANETGEPMIYHVGSSVRNPVRFTVLHEVAYNYFTKHPWINKDGNPIIVGHVKVLGSMASFKRYLTLHYLVPLKGLEIANMAFCQYFKGTYMDLNRKINHVMRLIEIYRPYLFFKGIYDDTNTEKLRAGAREKGMETDVFYFDPKSVDWEDYFMNIHIPGIVKYVFK</sequence>
<dbReference type="Pfam" id="PF03015">
    <property type="entry name" value="Sterile"/>
    <property type="match status" value="1"/>
</dbReference>
<dbReference type="Pfam" id="PF07993">
    <property type="entry name" value="NAD_binding_4"/>
    <property type="match status" value="1"/>
</dbReference>
<comment type="function">
    <text evidence="4">Catalyzes the reduction of fatty acyl-CoA to fatty alcohols.</text>
</comment>
<comment type="caution">
    <text evidence="7">The sequence shown here is derived from an EMBL/GenBank/DDBJ whole genome shotgun (WGS) entry which is preliminary data.</text>
</comment>
<feature type="domain" description="Fatty acyl-CoA reductase C-terminal" evidence="5">
    <location>
        <begin position="393"/>
        <end position="491"/>
    </location>
</feature>
<dbReference type="OrthoDB" id="429813at2759"/>
<dbReference type="InterPro" id="IPR026055">
    <property type="entry name" value="FAR"/>
</dbReference>
<dbReference type="InterPro" id="IPR013120">
    <property type="entry name" value="FAR_NAD-bd"/>
</dbReference>
<accession>A0A9Q1KCR4</accession>
<keyword evidence="4" id="KW-0521">NADP</keyword>
<dbReference type="PANTHER" id="PTHR11011">
    <property type="entry name" value="MALE STERILITY PROTEIN 2-RELATED"/>
    <property type="match status" value="1"/>
</dbReference>
<keyword evidence="4" id="KW-0560">Oxidoreductase</keyword>
<name>A0A9Q1KCR4_9CARY</name>
<keyword evidence="8" id="KW-1185">Reference proteome</keyword>
<evidence type="ECO:0000256" key="3">
    <source>
        <dbReference type="ARBA" id="ARBA00023098"/>
    </source>
</evidence>
<dbReference type="SUPFAM" id="SSF51735">
    <property type="entry name" value="NAD(P)-binding Rossmann-fold domains"/>
    <property type="match status" value="1"/>
</dbReference>
<dbReference type="InterPro" id="IPR033640">
    <property type="entry name" value="FAR_C"/>
</dbReference>
<comment type="similarity">
    <text evidence="1 4">Belongs to the fatty acyl-CoA reductase family.</text>
</comment>
<dbReference type="Proteomes" id="UP001153076">
    <property type="component" value="Unassembled WGS sequence"/>
</dbReference>
<dbReference type="GO" id="GO:0010345">
    <property type="term" value="P:suberin biosynthetic process"/>
    <property type="evidence" value="ECO:0007669"/>
    <property type="project" value="TreeGrafter"/>
</dbReference>
<reference evidence="7" key="1">
    <citation type="submission" date="2022-04" db="EMBL/GenBank/DDBJ databases">
        <title>Carnegiea gigantea Genome sequencing and assembly v2.</title>
        <authorList>
            <person name="Copetti D."/>
            <person name="Sanderson M.J."/>
            <person name="Burquez A."/>
            <person name="Wojciechowski M.F."/>
        </authorList>
    </citation>
    <scope>NUCLEOTIDE SEQUENCE</scope>
    <source>
        <strain evidence="7">SGP5-SGP5p</strain>
        <tissue evidence="7">Aerial part</tissue>
    </source>
</reference>
<evidence type="ECO:0000313" key="7">
    <source>
        <dbReference type="EMBL" id="KAJ8440514.1"/>
    </source>
</evidence>
<keyword evidence="3 4" id="KW-0443">Lipid metabolism</keyword>
<evidence type="ECO:0000256" key="2">
    <source>
        <dbReference type="ARBA" id="ARBA00022516"/>
    </source>
</evidence>
<dbReference type="EC" id="1.2.1.84" evidence="4"/>
<evidence type="ECO:0000313" key="8">
    <source>
        <dbReference type="Proteomes" id="UP001153076"/>
    </source>
</evidence>
<dbReference type="InterPro" id="IPR036291">
    <property type="entry name" value="NAD(P)-bd_dom_sf"/>
</dbReference>
<dbReference type="GO" id="GO:0102965">
    <property type="term" value="F:alcohol-forming long-chain fatty acyl-CoA reductase activity"/>
    <property type="evidence" value="ECO:0007669"/>
    <property type="project" value="UniProtKB-EC"/>
</dbReference>
<keyword evidence="2 4" id="KW-0444">Lipid biosynthesis</keyword>
<feature type="domain" description="Thioester reductase (TE)" evidence="6">
    <location>
        <begin position="17"/>
        <end position="318"/>
    </location>
</feature>
<evidence type="ECO:0000259" key="5">
    <source>
        <dbReference type="Pfam" id="PF03015"/>
    </source>
</evidence>
<evidence type="ECO:0000256" key="4">
    <source>
        <dbReference type="RuleBase" id="RU363097"/>
    </source>
</evidence>